<dbReference type="RefSeq" id="WP_048115983.1">
    <property type="nucleotide sequence ID" value="NZ_CP011070.1"/>
</dbReference>
<dbReference type="HOGENOM" id="CLU_120314_0_0_2"/>
<dbReference type="OrthoDB" id="11945at2157"/>
<keyword evidence="1" id="KW-0812">Transmembrane</keyword>
<reference evidence="3" key="1">
    <citation type="submission" date="2015-03" db="EMBL/GenBank/DDBJ databases">
        <title>Characterization of two novel Thaumarchaeota isolated from the Northern Adriatic Sea.</title>
        <authorList>
            <person name="Bayer B."/>
            <person name="Vojvoda J."/>
            <person name="Offre P."/>
            <person name="Srivastava A."/>
            <person name="Elisabeth N."/>
            <person name="Garcia J.A.L."/>
            <person name="Schleper C."/>
            <person name="Herndl G.J."/>
        </authorList>
    </citation>
    <scope>NUCLEOTIDE SEQUENCE [LARGE SCALE GENOMIC DNA]</scope>
    <source>
        <strain evidence="3">NF5</strain>
    </source>
</reference>
<dbReference type="InterPro" id="IPR036388">
    <property type="entry name" value="WH-like_DNA-bd_sf"/>
</dbReference>
<dbReference type="AlphaFoldDB" id="A0A0D5C1N5"/>
<evidence type="ECO:0008006" key="4">
    <source>
        <dbReference type="Google" id="ProtNLM"/>
    </source>
</evidence>
<name>A0A0D5C1N5_9ARCH</name>
<keyword evidence="1" id="KW-0472">Membrane</keyword>
<dbReference type="Proteomes" id="UP000032408">
    <property type="component" value="Chromosome"/>
</dbReference>
<dbReference type="InterPro" id="IPR036390">
    <property type="entry name" value="WH_DNA-bd_sf"/>
</dbReference>
<dbReference type="SUPFAM" id="SSF46785">
    <property type="entry name" value="Winged helix' DNA-binding domain"/>
    <property type="match status" value="1"/>
</dbReference>
<organism evidence="2 3">
    <name type="scientific">Nitrosopumilus adriaticus</name>
    <dbReference type="NCBI Taxonomy" id="1580092"/>
    <lineage>
        <taxon>Archaea</taxon>
        <taxon>Nitrososphaerota</taxon>
        <taxon>Nitrososphaeria</taxon>
        <taxon>Nitrosopumilales</taxon>
        <taxon>Nitrosopumilaceae</taxon>
        <taxon>Nitrosopumilus</taxon>
    </lineage>
</organism>
<protein>
    <recommendedName>
        <fullName evidence="4">HTH hxlR-type domain-containing protein</fullName>
    </recommendedName>
</protein>
<keyword evidence="1" id="KW-1133">Transmembrane helix</keyword>
<evidence type="ECO:0000313" key="2">
    <source>
        <dbReference type="EMBL" id="AJW70646.1"/>
    </source>
</evidence>
<reference evidence="2 3" key="2">
    <citation type="journal article" date="2016" name="ISME J.">
        <title>Physiological and genomic characterization of two novel marine thaumarchaeal strains indicates niche differentiation.</title>
        <authorList>
            <person name="Bayer B."/>
            <person name="Vojvoda J."/>
            <person name="Offre P."/>
            <person name="Alves R.J."/>
            <person name="Elisabeth N.H."/>
            <person name="Garcia J.A."/>
            <person name="Volland J.M."/>
            <person name="Srivastava A."/>
            <person name="Schleper C."/>
            <person name="Herndl G.J."/>
        </authorList>
    </citation>
    <scope>NUCLEOTIDE SEQUENCE [LARGE SCALE GENOMIC DNA]</scope>
    <source>
        <strain evidence="2 3">NF5</strain>
    </source>
</reference>
<sequence length="172" mass="19520">MEEEPKDVIVLGAIKHGINKFEKIQKTTQIEAEELNKILEQLENRGLIEVVEKKGWLGKKIEMNVTEKGSKEVDERVHELQTRWNEMSQIYKTGDKEKMKQSMDDNKSFLPMMMFFGVMDMMMFSMMFSMMGMAMSDYVPAESMPDGGDAAMDDGGTDAGMDDGGFDIDIGF</sequence>
<evidence type="ECO:0000313" key="3">
    <source>
        <dbReference type="Proteomes" id="UP000032408"/>
    </source>
</evidence>
<accession>A0A0D5C1N5</accession>
<dbReference type="KEGG" id="nin:NADRNF5_0953"/>
<dbReference type="GeneID" id="24820172"/>
<dbReference type="STRING" id="1580092.NADRNF5_0953"/>
<gene>
    <name evidence="2" type="ORF">NADRNF5_0953</name>
</gene>
<dbReference type="Gene3D" id="1.10.10.10">
    <property type="entry name" value="Winged helix-like DNA-binding domain superfamily/Winged helix DNA-binding domain"/>
    <property type="match status" value="1"/>
</dbReference>
<keyword evidence="3" id="KW-1185">Reference proteome</keyword>
<feature type="transmembrane region" description="Helical" evidence="1">
    <location>
        <begin position="109"/>
        <end position="135"/>
    </location>
</feature>
<evidence type="ECO:0000256" key="1">
    <source>
        <dbReference type="SAM" id="Phobius"/>
    </source>
</evidence>
<dbReference type="EMBL" id="CP011070">
    <property type="protein sequence ID" value="AJW70646.1"/>
    <property type="molecule type" value="Genomic_DNA"/>
</dbReference>
<proteinExistence type="predicted"/>